<dbReference type="RefSeq" id="WP_109592492.1">
    <property type="nucleotide sequence ID" value="NZ_BONA01000034.1"/>
</dbReference>
<keyword evidence="1" id="KW-0732">Signal</keyword>
<dbReference type="OrthoDB" id="4350224at2"/>
<reference evidence="2 3" key="1">
    <citation type="submission" date="2018-05" db="EMBL/GenBank/DDBJ databases">
        <title>Genomic Encyclopedia of Archaeal and Bacterial Type Strains, Phase II (KMG-II): from individual species to whole genera.</title>
        <authorList>
            <person name="Goeker M."/>
        </authorList>
    </citation>
    <scope>NUCLEOTIDE SEQUENCE [LARGE SCALE GENOMIC DNA]</scope>
    <source>
        <strain evidence="2 3">DSM 45184</strain>
    </source>
</reference>
<accession>A0A316FIB1</accession>
<sequence>MTKTAFRAGLAALATATMLLSGCGGSDSTEPKGGTTTAASQAPADNGVAAMTADEILTKAKEALTKAGSFHMAGSATTDGETMSLDFKVAGKDFVGTMSMGKDAEVEVLAVGGKQYMKPSEGFWAMIAGPEQAKKMVAATGGKWVLVPAKDQISGLFAAADVNELLKPGGTLSKGEATKVGEQPVITLKDSSDADSLVFVATTGEAYPVRIGPSATGEGVTFSEFGAKFDGIVAPAANQVIDQATLGK</sequence>
<protein>
    <recommendedName>
        <fullName evidence="4">Lipoprotein</fullName>
    </recommendedName>
</protein>
<comment type="caution">
    <text evidence="2">The sequence shown here is derived from an EMBL/GenBank/DDBJ whole genome shotgun (WGS) entry which is preliminary data.</text>
</comment>
<keyword evidence="3" id="KW-1185">Reference proteome</keyword>
<dbReference type="Gene3D" id="2.50.20.20">
    <property type="match status" value="1"/>
</dbReference>
<evidence type="ECO:0008006" key="4">
    <source>
        <dbReference type="Google" id="ProtNLM"/>
    </source>
</evidence>
<evidence type="ECO:0000313" key="2">
    <source>
        <dbReference type="EMBL" id="PWK48658.1"/>
    </source>
</evidence>
<evidence type="ECO:0000313" key="3">
    <source>
        <dbReference type="Proteomes" id="UP000245697"/>
    </source>
</evidence>
<organism evidence="2 3">
    <name type="scientific">Actinoplanes xinjiangensis</name>
    <dbReference type="NCBI Taxonomy" id="512350"/>
    <lineage>
        <taxon>Bacteria</taxon>
        <taxon>Bacillati</taxon>
        <taxon>Actinomycetota</taxon>
        <taxon>Actinomycetes</taxon>
        <taxon>Micromonosporales</taxon>
        <taxon>Micromonosporaceae</taxon>
        <taxon>Actinoplanes</taxon>
    </lineage>
</organism>
<dbReference type="EMBL" id="QGGR01000005">
    <property type="protein sequence ID" value="PWK48658.1"/>
    <property type="molecule type" value="Genomic_DNA"/>
</dbReference>
<feature type="signal peptide" evidence="1">
    <location>
        <begin position="1"/>
        <end position="21"/>
    </location>
</feature>
<proteinExistence type="predicted"/>
<dbReference type="Proteomes" id="UP000245697">
    <property type="component" value="Unassembled WGS sequence"/>
</dbReference>
<dbReference type="AlphaFoldDB" id="A0A316FIB1"/>
<feature type="chain" id="PRO_5039157774" description="Lipoprotein" evidence="1">
    <location>
        <begin position="22"/>
        <end position="248"/>
    </location>
</feature>
<evidence type="ECO:0000256" key="1">
    <source>
        <dbReference type="SAM" id="SignalP"/>
    </source>
</evidence>
<gene>
    <name evidence="2" type="ORF">BC793_1052</name>
</gene>
<name>A0A316FIB1_9ACTN</name>
<dbReference type="PROSITE" id="PS51257">
    <property type="entry name" value="PROKAR_LIPOPROTEIN"/>
    <property type="match status" value="1"/>
</dbReference>